<reference evidence="2" key="1">
    <citation type="submission" date="2020-07" db="EMBL/GenBank/DDBJ databases">
        <title>Multicomponent nature underlies the extraordinary mechanical properties of spider dragline silk.</title>
        <authorList>
            <person name="Kono N."/>
            <person name="Nakamura H."/>
            <person name="Mori M."/>
            <person name="Yoshida Y."/>
            <person name="Ohtoshi R."/>
            <person name="Malay A.D."/>
            <person name="Moran D.A.P."/>
            <person name="Tomita M."/>
            <person name="Numata K."/>
            <person name="Arakawa K."/>
        </authorList>
    </citation>
    <scope>NUCLEOTIDE SEQUENCE</scope>
</reference>
<name>A0A8X6JND1_TRICU</name>
<dbReference type="AlphaFoldDB" id="A0A8X6JND1"/>
<sequence>MFGADPESHSPCVGRLFEPRVSNPKNGKDAQHVLPFLGPSLTNWKFMWNVLRESSLPRASLNGKNSKEETQRR</sequence>
<feature type="region of interest" description="Disordered" evidence="1">
    <location>
        <begin position="1"/>
        <end position="25"/>
    </location>
</feature>
<evidence type="ECO:0000256" key="1">
    <source>
        <dbReference type="SAM" id="MobiDB-lite"/>
    </source>
</evidence>
<protein>
    <submittedName>
        <fullName evidence="2">Uncharacterized protein</fullName>
    </submittedName>
</protein>
<evidence type="ECO:0000313" key="2">
    <source>
        <dbReference type="EMBL" id="GFR32513.1"/>
    </source>
</evidence>
<organism evidence="2 3">
    <name type="scientific">Trichonephila clavata</name>
    <name type="common">Joro spider</name>
    <name type="synonym">Nephila clavata</name>
    <dbReference type="NCBI Taxonomy" id="2740835"/>
    <lineage>
        <taxon>Eukaryota</taxon>
        <taxon>Metazoa</taxon>
        <taxon>Ecdysozoa</taxon>
        <taxon>Arthropoda</taxon>
        <taxon>Chelicerata</taxon>
        <taxon>Arachnida</taxon>
        <taxon>Araneae</taxon>
        <taxon>Araneomorphae</taxon>
        <taxon>Entelegynae</taxon>
        <taxon>Araneoidea</taxon>
        <taxon>Nephilidae</taxon>
        <taxon>Trichonephila</taxon>
    </lineage>
</organism>
<proteinExistence type="predicted"/>
<dbReference type="Proteomes" id="UP000887116">
    <property type="component" value="Unassembled WGS sequence"/>
</dbReference>
<dbReference type="EMBL" id="BMAO01019748">
    <property type="protein sequence ID" value="GFR32513.1"/>
    <property type="molecule type" value="Genomic_DNA"/>
</dbReference>
<accession>A0A8X6JND1</accession>
<gene>
    <name evidence="2" type="ORF">TNCT_53871</name>
</gene>
<keyword evidence="3" id="KW-1185">Reference proteome</keyword>
<comment type="caution">
    <text evidence="2">The sequence shown here is derived from an EMBL/GenBank/DDBJ whole genome shotgun (WGS) entry which is preliminary data.</text>
</comment>
<evidence type="ECO:0000313" key="3">
    <source>
        <dbReference type="Proteomes" id="UP000887116"/>
    </source>
</evidence>